<evidence type="ECO:0000313" key="2">
    <source>
        <dbReference type="EMBL" id="RZO27227.1"/>
    </source>
</evidence>
<keyword evidence="1" id="KW-0472">Membrane</keyword>
<sequence>MNFGQAIDSAFIKKYKTFKGRACRAEWFYFLLFSFILTLIVSIIGSFWSISNVDFEILSTMSEEEITEYLVQGESFQALQWLVLAISIVLFVPSMSVTIRRLQDIDISFAWVIPYFIGSIMAVVSGFDPTSELSQRLGGISNLILIVYLLVFLRKGTPGKNRFGKNPLEELQKDTY</sequence>
<name>A0A520N168_9GAMM</name>
<dbReference type="Pfam" id="PF05656">
    <property type="entry name" value="DUF805"/>
    <property type="match status" value="1"/>
</dbReference>
<feature type="transmembrane region" description="Helical" evidence="1">
    <location>
        <begin position="133"/>
        <end position="153"/>
    </location>
</feature>
<dbReference type="EMBL" id="SHBE01000001">
    <property type="protein sequence ID" value="RZO27227.1"/>
    <property type="molecule type" value="Genomic_DNA"/>
</dbReference>
<dbReference type="AlphaFoldDB" id="A0A520N168"/>
<feature type="transmembrane region" description="Helical" evidence="1">
    <location>
        <begin position="109"/>
        <end position="127"/>
    </location>
</feature>
<feature type="transmembrane region" description="Helical" evidence="1">
    <location>
        <begin position="78"/>
        <end position="97"/>
    </location>
</feature>
<dbReference type="GO" id="GO:0005886">
    <property type="term" value="C:plasma membrane"/>
    <property type="evidence" value="ECO:0007669"/>
    <property type="project" value="TreeGrafter"/>
</dbReference>
<protein>
    <submittedName>
        <fullName evidence="2">DUF805 domain-containing protein</fullName>
    </submittedName>
</protein>
<dbReference type="PANTHER" id="PTHR34980:SF2">
    <property type="entry name" value="INNER MEMBRANE PROTEIN YHAH-RELATED"/>
    <property type="match status" value="1"/>
</dbReference>
<dbReference type="PANTHER" id="PTHR34980">
    <property type="entry name" value="INNER MEMBRANE PROTEIN-RELATED-RELATED"/>
    <property type="match status" value="1"/>
</dbReference>
<evidence type="ECO:0000256" key="1">
    <source>
        <dbReference type="SAM" id="Phobius"/>
    </source>
</evidence>
<comment type="caution">
    <text evidence="2">The sequence shown here is derived from an EMBL/GenBank/DDBJ whole genome shotgun (WGS) entry which is preliminary data.</text>
</comment>
<organism evidence="2 3">
    <name type="scientific">SAR86 cluster bacterium</name>
    <dbReference type="NCBI Taxonomy" id="2030880"/>
    <lineage>
        <taxon>Bacteria</taxon>
        <taxon>Pseudomonadati</taxon>
        <taxon>Pseudomonadota</taxon>
        <taxon>Gammaproteobacteria</taxon>
        <taxon>SAR86 cluster</taxon>
    </lineage>
</organism>
<dbReference type="Proteomes" id="UP000315825">
    <property type="component" value="Unassembled WGS sequence"/>
</dbReference>
<reference evidence="2 3" key="1">
    <citation type="submission" date="2019-02" db="EMBL/GenBank/DDBJ databases">
        <title>Prokaryotic population dynamics and viral predation in marine succession experiment using metagenomics: the confinement effect.</title>
        <authorList>
            <person name="Haro-Moreno J.M."/>
            <person name="Rodriguez-Valera F."/>
            <person name="Lopez-Perez M."/>
        </authorList>
    </citation>
    <scope>NUCLEOTIDE SEQUENCE [LARGE SCALE GENOMIC DNA]</scope>
    <source>
        <strain evidence="2">MED-G159</strain>
    </source>
</reference>
<evidence type="ECO:0000313" key="3">
    <source>
        <dbReference type="Proteomes" id="UP000315825"/>
    </source>
</evidence>
<proteinExistence type="predicted"/>
<dbReference type="InterPro" id="IPR008523">
    <property type="entry name" value="DUF805"/>
</dbReference>
<feature type="transmembrane region" description="Helical" evidence="1">
    <location>
        <begin position="27"/>
        <end position="50"/>
    </location>
</feature>
<keyword evidence="1" id="KW-0812">Transmembrane</keyword>
<gene>
    <name evidence="2" type="ORF">EVA92_00340</name>
</gene>
<accession>A0A520N168</accession>
<keyword evidence="1" id="KW-1133">Transmembrane helix</keyword>